<comment type="caution">
    <text evidence="1">The sequence shown here is derived from an EMBL/GenBank/DDBJ whole genome shotgun (WGS) entry which is preliminary data.</text>
</comment>
<protein>
    <submittedName>
        <fullName evidence="1">Uncharacterized protein</fullName>
    </submittedName>
</protein>
<evidence type="ECO:0000313" key="2">
    <source>
        <dbReference type="Proteomes" id="UP001243009"/>
    </source>
</evidence>
<gene>
    <name evidence="1" type="ORF">Q7A36_26830</name>
</gene>
<dbReference type="RefSeq" id="WP_305106843.1">
    <property type="nucleotide sequence ID" value="NZ_JAUTWS010000038.1"/>
</dbReference>
<dbReference type="EMBL" id="JAUTWS010000038">
    <property type="protein sequence ID" value="MDO9711987.1"/>
    <property type="molecule type" value="Genomic_DNA"/>
</dbReference>
<sequence length="92" mass="10250">MTGVEELRLQGFLFIVRATLEVAQMQEMMMWLHEHAPGDACGLSPSETEMILARCRVVQHAGNDPLSLRNTIHVGFFDAGHAALFKLTWVGL</sequence>
<reference evidence="1 2" key="1">
    <citation type="submission" date="2023-08" db="EMBL/GenBank/DDBJ databases">
        <title>The draft genome sequence of Paracraurococcus sp. LOR1-02.</title>
        <authorList>
            <person name="Kingkaew E."/>
            <person name="Tanasupawat S."/>
        </authorList>
    </citation>
    <scope>NUCLEOTIDE SEQUENCE [LARGE SCALE GENOMIC DNA]</scope>
    <source>
        <strain evidence="1 2">LOR1-02</strain>
    </source>
</reference>
<accession>A0ABT9E7B9</accession>
<organism evidence="1 2">
    <name type="scientific">Paracraurococcus lichenis</name>
    <dbReference type="NCBI Taxonomy" id="3064888"/>
    <lineage>
        <taxon>Bacteria</taxon>
        <taxon>Pseudomonadati</taxon>
        <taxon>Pseudomonadota</taxon>
        <taxon>Alphaproteobacteria</taxon>
        <taxon>Acetobacterales</taxon>
        <taxon>Roseomonadaceae</taxon>
        <taxon>Paracraurococcus</taxon>
    </lineage>
</organism>
<dbReference type="Proteomes" id="UP001243009">
    <property type="component" value="Unassembled WGS sequence"/>
</dbReference>
<name>A0ABT9E7B9_9PROT</name>
<evidence type="ECO:0000313" key="1">
    <source>
        <dbReference type="EMBL" id="MDO9711987.1"/>
    </source>
</evidence>
<keyword evidence="2" id="KW-1185">Reference proteome</keyword>
<proteinExistence type="predicted"/>